<dbReference type="PRINTS" id="PR01590">
    <property type="entry name" value="HTHFIS"/>
</dbReference>
<dbReference type="PANTHER" id="PTHR32071:SF57">
    <property type="entry name" value="C4-DICARBOXYLATE TRANSPORT TRANSCRIPTIONAL REGULATORY PROTEIN DCTD"/>
    <property type="match status" value="1"/>
</dbReference>
<dbReference type="InterPro" id="IPR002078">
    <property type="entry name" value="Sigma_54_int"/>
</dbReference>
<keyword evidence="5" id="KW-0804">Transcription</keyword>
<evidence type="ECO:0000313" key="8">
    <source>
        <dbReference type="EMBL" id="ADI01288.1"/>
    </source>
</evidence>
<evidence type="ECO:0000256" key="4">
    <source>
        <dbReference type="ARBA" id="ARBA00023125"/>
    </source>
</evidence>
<keyword evidence="3" id="KW-0805">Transcription regulation</keyword>
<dbReference type="InterPro" id="IPR058031">
    <property type="entry name" value="AAA_lid_NorR"/>
</dbReference>
<dbReference type="eggNOG" id="COG3829">
    <property type="taxonomic scope" value="Bacteria"/>
</dbReference>
<dbReference type="CDD" id="cd00130">
    <property type="entry name" value="PAS"/>
    <property type="match status" value="1"/>
</dbReference>
<dbReference type="InterPro" id="IPR025944">
    <property type="entry name" value="Sigma_54_int_dom_CS"/>
</dbReference>
<evidence type="ECO:0000256" key="1">
    <source>
        <dbReference type="ARBA" id="ARBA00022741"/>
    </source>
</evidence>
<dbReference type="GO" id="GO:0005524">
    <property type="term" value="F:ATP binding"/>
    <property type="evidence" value="ECO:0007669"/>
    <property type="project" value="UniProtKB-KW"/>
</dbReference>
<evidence type="ECO:0000256" key="2">
    <source>
        <dbReference type="ARBA" id="ARBA00022840"/>
    </source>
</evidence>
<organism evidence="8 9">
    <name type="scientific">Syntrophothermus lipocalidus (strain DSM 12680 / TGB-C1)</name>
    <dbReference type="NCBI Taxonomy" id="643648"/>
    <lineage>
        <taxon>Bacteria</taxon>
        <taxon>Bacillati</taxon>
        <taxon>Bacillota</taxon>
        <taxon>Clostridia</taxon>
        <taxon>Eubacteriales</taxon>
        <taxon>Syntrophomonadaceae</taxon>
        <taxon>Syntrophothermus</taxon>
    </lineage>
</organism>
<dbReference type="Gene3D" id="3.40.50.300">
    <property type="entry name" value="P-loop containing nucleotide triphosphate hydrolases"/>
    <property type="match status" value="1"/>
</dbReference>
<reference evidence="8 9" key="2">
    <citation type="journal article" date="2010" name="Stand. Genomic Sci.">
        <title>Complete genome sequence of Syntrophothermus lipocalidus type strain (TGB-C1).</title>
        <authorList>
            <person name="Djao O.D."/>
            <person name="Zhang X."/>
            <person name="Lucas S."/>
            <person name="Lapidus A."/>
            <person name="Del Rio T.G."/>
            <person name="Nolan M."/>
            <person name="Tice H."/>
            <person name="Cheng J.F."/>
            <person name="Han C."/>
            <person name="Tapia R."/>
            <person name="Goodwin L."/>
            <person name="Pitluck S."/>
            <person name="Liolios K."/>
            <person name="Ivanova N."/>
            <person name="Mavromatis K."/>
            <person name="Mikhailova N."/>
            <person name="Ovchinnikova G."/>
            <person name="Pati A."/>
            <person name="Brambilla E."/>
            <person name="Chen A."/>
            <person name="Palaniappan K."/>
            <person name="Land M."/>
            <person name="Hauser L."/>
            <person name="Chang Y.J."/>
            <person name="Jeffries C.D."/>
            <person name="Rohde M."/>
            <person name="Sikorski J."/>
            <person name="Spring S."/>
            <person name="Goker M."/>
            <person name="Detter J.C."/>
            <person name="Woyke T."/>
            <person name="Bristow J."/>
            <person name="Eisen J.A."/>
            <person name="Markowitz V."/>
            <person name="Hugenholtz P."/>
            <person name="Kyrpides N.C."/>
            <person name="Klenk H.P."/>
        </authorList>
    </citation>
    <scope>NUCLEOTIDE SEQUENCE [LARGE SCALE GENOMIC DNA]</scope>
    <source>
        <strain evidence="9">DSM 12680 / TGB-C1</strain>
    </source>
</reference>
<feature type="domain" description="Sigma-54 factor interaction" evidence="6">
    <location>
        <begin position="149"/>
        <end position="379"/>
    </location>
</feature>
<dbReference type="Pfam" id="PF13426">
    <property type="entry name" value="PAS_9"/>
    <property type="match status" value="1"/>
</dbReference>
<evidence type="ECO:0000256" key="3">
    <source>
        <dbReference type="ARBA" id="ARBA00023015"/>
    </source>
</evidence>
<dbReference type="InterPro" id="IPR009057">
    <property type="entry name" value="Homeodomain-like_sf"/>
</dbReference>
<dbReference type="Pfam" id="PF25601">
    <property type="entry name" value="AAA_lid_14"/>
    <property type="match status" value="1"/>
</dbReference>
<evidence type="ECO:0000313" key="9">
    <source>
        <dbReference type="Proteomes" id="UP000000378"/>
    </source>
</evidence>
<dbReference type="Gene3D" id="1.10.10.60">
    <property type="entry name" value="Homeodomain-like"/>
    <property type="match status" value="1"/>
</dbReference>
<keyword evidence="2" id="KW-0067">ATP-binding</keyword>
<dbReference type="CDD" id="cd00009">
    <property type="entry name" value="AAA"/>
    <property type="match status" value="1"/>
</dbReference>
<feature type="domain" description="PAS" evidence="7">
    <location>
        <begin position="23"/>
        <end position="53"/>
    </location>
</feature>
<evidence type="ECO:0000259" key="7">
    <source>
        <dbReference type="PROSITE" id="PS50112"/>
    </source>
</evidence>
<dbReference type="InterPro" id="IPR002197">
    <property type="entry name" value="HTH_Fis"/>
</dbReference>
<keyword evidence="4" id="KW-0238">DNA-binding</keyword>
<dbReference type="NCBIfam" id="TIGR00229">
    <property type="entry name" value="sensory_box"/>
    <property type="match status" value="1"/>
</dbReference>
<dbReference type="InterPro" id="IPR000014">
    <property type="entry name" value="PAS"/>
</dbReference>
<dbReference type="PROSITE" id="PS00676">
    <property type="entry name" value="SIGMA54_INTERACT_2"/>
    <property type="match status" value="1"/>
</dbReference>
<dbReference type="Pfam" id="PF02954">
    <property type="entry name" value="HTH_8"/>
    <property type="match status" value="1"/>
</dbReference>
<dbReference type="InterPro" id="IPR003593">
    <property type="entry name" value="AAA+_ATPase"/>
</dbReference>
<dbReference type="PROSITE" id="PS00675">
    <property type="entry name" value="SIGMA54_INTERACT_1"/>
    <property type="match status" value="1"/>
</dbReference>
<dbReference type="EMBL" id="CP002048">
    <property type="protein sequence ID" value="ADI01288.1"/>
    <property type="molecule type" value="Genomic_DNA"/>
</dbReference>
<dbReference type="FunFam" id="3.40.50.300:FF:000006">
    <property type="entry name" value="DNA-binding transcriptional regulator NtrC"/>
    <property type="match status" value="1"/>
</dbReference>
<dbReference type="InterPro" id="IPR025943">
    <property type="entry name" value="Sigma_54_int_dom_ATP-bd_2"/>
</dbReference>
<dbReference type="Gene3D" id="1.10.8.60">
    <property type="match status" value="1"/>
</dbReference>
<proteinExistence type="predicted"/>
<accession>D7CKQ3</accession>
<evidence type="ECO:0000259" key="6">
    <source>
        <dbReference type="PROSITE" id="PS50045"/>
    </source>
</evidence>
<dbReference type="Pfam" id="PF00158">
    <property type="entry name" value="Sigma54_activat"/>
    <property type="match status" value="1"/>
</dbReference>
<dbReference type="AlphaFoldDB" id="D7CKQ3"/>
<dbReference type="RefSeq" id="WP_013174690.1">
    <property type="nucleotide sequence ID" value="NC_014220.1"/>
</dbReference>
<dbReference type="SUPFAM" id="SSF52540">
    <property type="entry name" value="P-loop containing nucleoside triphosphate hydrolases"/>
    <property type="match status" value="1"/>
</dbReference>
<dbReference type="PROSITE" id="PS50112">
    <property type="entry name" value="PAS"/>
    <property type="match status" value="1"/>
</dbReference>
<dbReference type="PROSITE" id="PS00688">
    <property type="entry name" value="SIGMA54_INTERACT_3"/>
    <property type="match status" value="1"/>
</dbReference>
<dbReference type="Gene3D" id="3.30.450.20">
    <property type="entry name" value="PAS domain"/>
    <property type="match status" value="1"/>
</dbReference>
<sequence length="461" mass="51670">MEGWPSDFVQIVAALVQNPYMGIVIVDKNGYVTVANDTYIHIVGKTRDEVIGKYIMDVTSNSQLPKILETGEVHIADYWPCNGHDLIVTRFPIYNKEGDLIGAVGKSLFLDLGDAKALAKKVADLEEELAFYRDAIKSVFSPKYCFDVIVGKSSKMARLKSMAEQVAQTGSTVLITGESGTGKELFAHSIHRSSPRAHYPFVRVNCAALPEHLLESELFGYEEGAFTGARKGGKPGKFELANKGTIFLDEIGDMPLPMQAKLLTVLQEREFERVGGTKPVRVDVRIIAATNCNLENLVEQGKFRADLYYRLNVVVLDIPPLRERLEDIPLLVQAILPRLNQRLNTNVTNVSSEAIQLLRKYHWPGNVRELENLLERAINLADLNNEKQLTAKHFPSLQKQNIENILIDKKGETLADAVEQLEKEMIRQVLKQTNYNKAQTAKLLGLHGSVLYRKLKKYNLG</sequence>
<dbReference type="GO" id="GO:0006355">
    <property type="term" value="P:regulation of DNA-templated transcription"/>
    <property type="evidence" value="ECO:0007669"/>
    <property type="project" value="InterPro"/>
</dbReference>
<dbReference type="HOGENOM" id="CLU_000445_8_1_9"/>
<dbReference type="PROSITE" id="PS50045">
    <property type="entry name" value="SIGMA54_INTERACT_4"/>
    <property type="match status" value="1"/>
</dbReference>
<protein>
    <submittedName>
        <fullName evidence="8">PAS modulated sigma54 specific transcriptional regulator, Fis family</fullName>
    </submittedName>
</protein>
<dbReference type="PANTHER" id="PTHR32071">
    <property type="entry name" value="TRANSCRIPTIONAL REGULATORY PROTEIN"/>
    <property type="match status" value="1"/>
</dbReference>
<dbReference type="InterPro" id="IPR035965">
    <property type="entry name" value="PAS-like_dom_sf"/>
</dbReference>
<dbReference type="SUPFAM" id="SSF46689">
    <property type="entry name" value="Homeodomain-like"/>
    <property type="match status" value="1"/>
</dbReference>
<dbReference type="SUPFAM" id="SSF55785">
    <property type="entry name" value="PYP-like sensor domain (PAS domain)"/>
    <property type="match status" value="1"/>
</dbReference>
<dbReference type="SMART" id="SM00382">
    <property type="entry name" value="AAA"/>
    <property type="match status" value="1"/>
</dbReference>
<dbReference type="Proteomes" id="UP000000378">
    <property type="component" value="Chromosome"/>
</dbReference>
<name>D7CKQ3_SYNLT</name>
<evidence type="ECO:0000256" key="5">
    <source>
        <dbReference type="ARBA" id="ARBA00023163"/>
    </source>
</evidence>
<dbReference type="SMART" id="SM00091">
    <property type="entry name" value="PAS"/>
    <property type="match status" value="1"/>
</dbReference>
<dbReference type="GO" id="GO:0043565">
    <property type="term" value="F:sequence-specific DNA binding"/>
    <property type="evidence" value="ECO:0007669"/>
    <property type="project" value="InterPro"/>
</dbReference>
<dbReference type="KEGG" id="slp:Slip_0504"/>
<keyword evidence="9" id="KW-1185">Reference proteome</keyword>
<keyword evidence="1" id="KW-0547">Nucleotide-binding</keyword>
<gene>
    <name evidence="8" type="ordered locus">Slip_0504</name>
</gene>
<dbReference type="InterPro" id="IPR027417">
    <property type="entry name" value="P-loop_NTPase"/>
</dbReference>
<reference evidence="9" key="1">
    <citation type="journal article" date="2010" name="Stand. Genomic Sci.">
        <title>Complete genome sequence of Syntrophothermus lipocalidus type strain (TGB-C1T).</title>
        <authorList>
            <consortium name="US DOE Joint Genome Institute (JGI-PGF)"/>
            <person name="Djao O."/>
            <person name="Zhang X."/>
            <person name="Lucas S."/>
            <person name="Lapidus A."/>
            <person name="Glavina Del Rio T."/>
            <person name="Nolan M."/>
            <person name="Tice H."/>
            <person name="Cheng J."/>
            <person name="Han C."/>
            <person name="Tapia R."/>
            <person name="Goodwin L."/>
            <person name="Pitluck S."/>
            <person name="Liolios K."/>
            <person name="Ivanova N."/>
            <person name="Mavromatis K."/>
            <person name="Mikhailova N."/>
            <person name="Ovchinnikova G."/>
            <person name="Pati A."/>
            <person name="Brambilla E."/>
            <person name="Chen A."/>
            <person name="Palaniappan K."/>
            <person name="Land M."/>
            <person name="Hauser L."/>
            <person name="Chang Y."/>
            <person name="Jeffries C."/>
            <person name="Rohde M."/>
            <person name="Sikorski J."/>
            <person name="Spring S."/>
            <person name="Goker M."/>
            <person name="Detter J."/>
            <person name="Woyke T."/>
            <person name="Bristow J."/>
            <person name="Eisen J."/>
            <person name="Markowitz V."/>
            <person name="Hugenholtz P."/>
            <person name="Kyrpides N."/>
            <person name="Klenk H."/>
        </authorList>
    </citation>
    <scope>NUCLEOTIDE SEQUENCE [LARGE SCALE GENOMIC DNA]</scope>
    <source>
        <strain evidence="9">DSM 12680 / TGB-C1</strain>
    </source>
</reference>
<dbReference type="InterPro" id="IPR025662">
    <property type="entry name" value="Sigma_54_int_dom_ATP-bd_1"/>
</dbReference>